<dbReference type="SUPFAM" id="SSF103473">
    <property type="entry name" value="MFS general substrate transporter"/>
    <property type="match status" value="1"/>
</dbReference>
<reference evidence="8 9" key="2">
    <citation type="submission" date="2016-08" db="EMBL/GenBank/DDBJ databases">
        <title>Pervasive Adenine N6-methylation of Active Genes in Fungi.</title>
        <authorList>
            <consortium name="DOE Joint Genome Institute"/>
            <person name="Mondo S.J."/>
            <person name="Dannebaum R.O."/>
            <person name="Kuo R.C."/>
            <person name="Labutti K."/>
            <person name="Haridas S."/>
            <person name="Kuo A."/>
            <person name="Salamov A."/>
            <person name="Ahrendt S.R."/>
            <person name="Lipzen A."/>
            <person name="Sullivan W."/>
            <person name="Andreopoulos W.B."/>
            <person name="Clum A."/>
            <person name="Lindquist E."/>
            <person name="Daum C."/>
            <person name="Ramamoorthy G.K."/>
            <person name="Gryganskyi A."/>
            <person name="Culley D."/>
            <person name="Magnuson J.K."/>
            <person name="James T.Y."/>
            <person name="O'Malley M.A."/>
            <person name="Stajich J.E."/>
            <person name="Spatafora J.W."/>
            <person name="Visel A."/>
            <person name="Grigoriev I.V."/>
        </authorList>
    </citation>
    <scope>NUCLEOTIDE SEQUENCE [LARGE SCALE GENOMIC DNA]</scope>
    <source>
        <strain evidence="8 9">S4</strain>
    </source>
</reference>
<evidence type="ECO:0000256" key="6">
    <source>
        <dbReference type="SAM" id="Phobius"/>
    </source>
</evidence>
<evidence type="ECO:0000259" key="7">
    <source>
        <dbReference type="PROSITE" id="PS50850"/>
    </source>
</evidence>
<comment type="caution">
    <text evidence="8">The sequence shown here is derived from an EMBL/GenBank/DDBJ whole genome shotgun (WGS) entry which is preliminary data.</text>
</comment>
<comment type="subcellular location">
    <subcellularLocation>
        <location evidence="1">Membrane</location>
        <topology evidence="1">Multi-pass membrane protein</topology>
    </subcellularLocation>
</comment>
<dbReference type="GO" id="GO:0016020">
    <property type="term" value="C:membrane"/>
    <property type="evidence" value="ECO:0007669"/>
    <property type="project" value="UniProtKB-SubCell"/>
</dbReference>
<dbReference type="InterPro" id="IPR036259">
    <property type="entry name" value="MFS_trans_sf"/>
</dbReference>
<dbReference type="PANTHER" id="PTHR48022">
    <property type="entry name" value="PLASTIDIC GLUCOSE TRANSPORTER 4"/>
    <property type="match status" value="1"/>
</dbReference>
<keyword evidence="4 6" id="KW-1133">Transmembrane helix</keyword>
<proteinExistence type="inferred from homology"/>
<feature type="domain" description="Major facilitator superfamily (MFS) profile" evidence="7">
    <location>
        <begin position="1"/>
        <end position="75"/>
    </location>
</feature>
<keyword evidence="9" id="KW-1185">Reference proteome</keyword>
<keyword evidence="5 6" id="KW-0472">Membrane</keyword>
<dbReference type="OrthoDB" id="4044674at2759"/>
<dbReference type="GO" id="GO:0005351">
    <property type="term" value="F:carbohydrate:proton symporter activity"/>
    <property type="evidence" value="ECO:0007669"/>
    <property type="project" value="TreeGrafter"/>
</dbReference>
<dbReference type="PANTHER" id="PTHR48022:SF2">
    <property type="entry name" value="PLASTIDIC GLUCOSE TRANSPORTER 4"/>
    <property type="match status" value="1"/>
</dbReference>
<dbReference type="InterPro" id="IPR020846">
    <property type="entry name" value="MFS_dom"/>
</dbReference>
<dbReference type="STRING" id="1754192.A0A1Y1VTV8"/>
<comment type="similarity">
    <text evidence="2">Belongs to the major facilitator superfamily. Sugar transporter (TC 2.A.1.1) family.</text>
</comment>
<dbReference type="AlphaFoldDB" id="A0A1Y1VTV8"/>
<dbReference type="PROSITE" id="PS50850">
    <property type="entry name" value="MFS"/>
    <property type="match status" value="1"/>
</dbReference>
<evidence type="ECO:0000256" key="5">
    <source>
        <dbReference type="ARBA" id="ARBA00023136"/>
    </source>
</evidence>
<feature type="non-terminal residue" evidence="8">
    <location>
        <position position="1"/>
    </location>
</feature>
<accession>A0A1Y1VTV8</accession>
<dbReference type="Pfam" id="PF00083">
    <property type="entry name" value="Sugar_tr"/>
    <property type="match status" value="1"/>
</dbReference>
<gene>
    <name evidence="8" type="ORF">BCR32DRAFT_212442</name>
</gene>
<protein>
    <recommendedName>
        <fullName evidence="7">Major facilitator superfamily (MFS) profile domain-containing protein</fullName>
    </recommendedName>
</protein>
<evidence type="ECO:0000256" key="3">
    <source>
        <dbReference type="ARBA" id="ARBA00022692"/>
    </source>
</evidence>
<dbReference type="InterPro" id="IPR050360">
    <property type="entry name" value="MFS_Sugar_Transporters"/>
</dbReference>
<reference evidence="8 9" key="1">
    <citation type="submission" date="2016-08" db="EMBL/GenBank/DDBJ databases">
        <title>A Parts List for Fungal Cellulosomes Revealed by Comparative Genomics.</title>
        <authorList>
            <consortium name="DOE Joint Genome Institute"/>
            <person name="Haitjema C.H."/>
            <person name="Gilmore S.P."/>
            <person name="Henske J.K."/>
            <person name="Solomon K.V."/>
            <person name="De Groot R."/>
            <person name="Kuo A."/>
            <person name="Mondo S.J."/>
            <person name="Salamov A.A."/>
            <person name="Labutti K."/>
            <person name="Zhao Z."/>
            <person name="Chiniquy J."/>
            <person name="Barry K."/>
            <person name="Brewer H.M."/>
            <person name="Purvine S.O."/>
            <person name="Wright A.T."/>
            <person name="Boxma B."/>
            <person name="Van Alen T."/>
            <person name="Hackstein J.H."/>
            <person name="Baker S.E."/>
            <person name="Grigoriev I.V."/>
            <person name="O'Malley M.A."/>
        </authorList>
    </citation>
    <scope>NUCLEOTIDE SEQUENCE [LARGE SCALE GENOMIC DNA]</scope>
    <source>
        <strain evidence="8 9">S4</strain>
    </source>
</reference>
<dbReference type="Gene3D" id="1.20.1250.20">
    <property type="entry name" value="MFS general substrate transporter like domains"/>
    <property type="match status" value="1"/>
</dbReference>
<evidence type="ECO:0000256" key="2">
    <source>
        <dbReference type="ARBA" id="ARBA00010992"/>
    </source>
</evidence>
<dbReference type="EMBL" id="MCFG01000503">
    <property type="protein sequence ID" value="ORX64717.1"/>
    <property type="molecule type" value="Genomic_DNA"/>
</dbReference>
<sequence length="90" mass="10496">TWGPVPWVYQAEVFPRRVRVKGSAVSSLSNYLNNWILTFLGPYLMTHWKKYTFFLFAVCCFIAWAYSQFYVIESKGLNLEKKDAKMSGKA</sequence>
<dbReference type="Proteomes" id="UP000193944">
    <property type="component" value="Unassembled WGS sequence"/>
</dbReference>
<evidence type="ECO:0000313" key="8">
    <source>
        <dbReference type="EMBL" id="ORX64717.1"/>
    </source>
</evidence>
<evidence type="ECO:0000256" key="4">
    <source>
        <dbReference type="ARBA" id="ARBA00022989"/>
    </source>
</evidence>
<feature type="transmembrane region" description="Helical" evidence="6">
    <location>
        <begin position="51"/>
        <end position="72"/>
    </location>
</feature>
<keyword evidence="3 6" id="KW-0812">Transmembrane</keyword>
<evidence type="ECO:0000256" key="1">
    <source>
        <dbReference type="ARBA" id="ARBA00004141"/>
    </source>
</evidence>
<organism evidence="8 9">
    <name type="scientific">Anaeromyces robustus</name>
    <dbReference type="NCBI Taxonomy" id="1754192"/>
    <lineage>
        <taxon>Eukaryota</taxon>
        <taxon>Fungi</taxon>
        <taxon>Fungi incertae sedis</taxon>
        <taxon>Chytridiomycota</taxon>
        <taxon>Chytridiomycota incertae sedis</taxon>
        <taxon>Neocallimastigomycetes</taxon>
        <taxon>Neocallimastigales</taxon>
        <taxon>Neocallimastigaceae</taxon>
        <taxon>Anaeromyces</taxon>
    </lineage>
</organism>
<dbReference type="InterPro" id="IPR005828">
    <property type="entry name" value="MFS_sugar_transport-like"/>
</dbReference>
<name>A0A1Y1VTV8_9FUNG</name>
<evidence type="ECO:0000313" key="9">
    <source>
        <dbReference type="Proteomes" id="UP000193944"/>
    </source>
</evidence>